<protein>
    <submittedName>
        <fullName evidence="1">Uncharacterized protein</fullName>
    </submittedName>
</protein>
<proteinExistence type="predicted"/>
<reference evidence="1" key="1">
    <citation type="submission" date="2021-01" db="EMBL/GenBank/DDBJ databases">
        <authorList>
            <person name="Kaushik A."/>
        </authorList>
    </citation>
    <scope>NUCLEOTIDE SEQUENCE</scope>
    <source>
        <strain evidence="1">Type strain: AG8-Rh-89/</strain>
    </source>
</reference>
<comment type="caution">
    <text evidence="1">The sequence shown here is derived from an EMBL/GenBank/DDBJ whole genome shotgun (WGS) entry which is preliminary data.</text>
</comment>
<accession>A0A8H3C3P7</accession>
<dbReference type="EMBL" id="CAJMWZ010003265">
    <property type="protein sequence ID" value="CAE6472061.1"/>
    <property type="molecule type" value="Genomic_DNA"/>
</dbReference>
<organism evidence="1 2">
    <name type="scientific">Rhizoctonia solani</name>
    <dbReference type="NCBI Taxonomy" id="456999"/>
    <lineage>
        <taxon>Eukaryota</taxon>
        <taxon>Fungi</taxon>
        <taxon>Dikarya</taxon>
        <taxon>Basidiomycota</taxon>
        <taxon>Agaricomycotina</taxon>
        <taxon>Agaricomycetes</taxon>
        <taxon>Cantharellales</taxon>
        <taxon>Ceratobasidiaceae</taxon>
        <taxon>Rhizoctonia</taxon>
    </lineage>
</organism>
<gene>
    <name evidence="1" type="ORF">RDB_LOCUS64002</name>
</gene>
<name>A0A8H3C3P7_9AGAM</name>
<dbReference type="AlphaFoldDB" id="A0A8H3C3P7"/>
<evidence type="ECO:0000313" key="1">
    <source>
        <dbReference type="EMBL" id="CAE6472061.1"/>
    </source>
</evidence>
<evidence type="ECO:0000313" key="2">
    <source>
        <dbReference type="Proteomes" id="UP000663850"/>
    </source>
</evidence>
<sequence length="80" mass="9039">MAISAEDVTHSDPYGIVKEEIQHELSSAWANPNLGLKRTLLFSNIPATDSVRPTFYRVPFKRTLTCSHKNTGTPIYKDDF</sequence>
<dbReference type="Proteomes" id="UP000663850">
    <property type="component" value="Unassembled WGS sequence"/>
</dbReference>